<dbReference type="SUPFAM" id="SSF52499">
    <property type="entry name" value="Isochorismatase-like hydrolases"/>
    <property type="match status" value="1"/>
</dbReference>
<evidence type="ECO:0000259" key="8">
    <source>
        <dbReference type="Pfam" id="PF00857"/>
    </source>
</evidence>
<evidence type="ECO:0000256" key="1">
    <source>
        <dbReference type="ARBA" id="ARBA00006336"/>
    </source>
</evidence>
<dbReference type="CDD" id="cd01011">
    <property type="entry name" value="nicotinamidase"/>
    <property type="match status" value="1"/>
</dbReference>
<evidence type="ECO:0000256" key="7">
    <source>
        <dbReference type="ARBA" id="ARBA00043224"/>
    </source>
</evidence>
<gene>
    <name evidence="9" type="ORF">CJF59_04535</name>
</gene>
<evidence type="ECO:0000256" key="6">
    <source>
        <dbReference type="ARBA" id="ARBA00039017"/>
    </source>
</evidence>
<dbReference type="GO" id="GO:0046872">
    <property type="term" value="F:metal ion binding"/>
    <property type="evidence" value="ECO:0007669"/>
    <property type="project" value="UniProtKB-KW"/>
</dbReference>
<evidence type="ECO:0000256" key="4">
    <source>
        <dbReference type="ARBA" id="ARBA00022801"/>
    </source>
</evidence>
<name>A0AAN1U8K0_9PROT</name>
<dbReference type="EMBL" id="CP023189">
    <property type="protein sequence ID" value="AXM99888.1"/>
    <property type="molecule type" value="Genomic_DNA"/>
</dbReference>
<dbReference type="AlphaFoldDB" id="A0AAN1U8K0"/>
<accession>A0AAN1U8K0</accession>
<dbReference type="Pfam" id="PF00857">
    <property type="entry name" value="Isochorismatase"/>
    <property type="match status" value="1"/>
</dbReference>
<reference evidence="9 10" key="2">
    <citation type="submission" date="2018-08" db="EMBL/GenBank/DDBJ databases">
        <title>Acetobacter oryzifermentans sp. nov., isolated from Korea traditional vinegar and reclassification of Acetobacter pasteurianus subsp. ascendens (Henneberg 1898) as Acetobacter ascendens comb. nov.</title>
        <authorList>
            <person name="Cho G.Y."/>
            <person name="Lee S.H."/>
        </authorList>
    </citation>
    <scope>NUCLEOTIDE SEQUENCE [LARGE SCALE GENOMIC DNA]</scope>
    <source>
        <strain evidence="9 10">SH</strain>
    </source>
</reference>
<evidence type="ECO:0000256" key="2">
    <source>
        <dbReference type="ARBA" id="ARBA00022642"/>
    </source>
</evidence>
<sequence>MPPQSAPFPPTFIPGKRDALIVVDVQNDFLPGGTLPVPKGHAIVPVINKLARLPFGVIVTSQDWHPPDHVSFNTHHQKGLWPPHCVAHTYGADFPKDLHLPDHTLHVFKGAQADQDSYSAFGAKTESGLLLDTVLKQHGIMRVFVCGLALEYCVQATAIDAHKAGYASVLLTDATQGLEADPTRALTACQAKGILLYSGLQLHISCPTC</sequence>
<feature type="domain" description="Isochorismatase-like" evidence="8">
    <location>
        <begin position="19"/>
        <end position="184"/>
    </location>
</feature>
<evidence type="ECO:0000313" key="9">
    <source>
        <dbReference type="EMBL" id="AXM99888.1"/>
    </source>
</evidence>
<proteinExistence type="inferred from homology"/>
<dbReference type="RefSeq" id="WP_089179348.1">
    <property type="nucleotide sequence ID" value="NZ_CP023189.1"/>
</dbReference>
<organism evidence="9 10">
    <name type="scientific">Acetobacter pomorum</name>
    <dbReference type="NCBI Taxonomy" id="65959"/>
    <lineage>
        <taxon>Bacteria</taxon>
        <taxon>Pseudomonadati</taxon>
        <taxon>Pseudomonadota</taxon>
        <taxon>Alphaproteobacteria</taxon>
        <taxon>Acetobacterales</taxon>
        <taxon>Acetobacteraceae</taxon>
        <taxon>Acetobacter</taxon>
    </lineage>
</organism>
<reference evidence="9 10" key="1">
    <citation type="submission" date="2017-09" db="EMBL/GenBank/DDBJ databases">
        <authorList>
            <person name="Kim K.H."/>
            <person name="Chun B.H."/>
            <person name="Han G.S."/>
            <person name="Hyun S.G."/>
            <person name="Jeon C.O."/>
        </authorList>
    </citation>
    <scope>NUCLEOTIDE SEQUENCE [LARGE SCALE GENOMIC DNA]</scope>
    <source>
        <strain evidence="9 10">SH</strain>
    </source>
</reference>
<comment type="pathway">
    <text evidence="5">Cofactor biosynthesis; nicotinate biosynthesis; nicotinate from nicotinamide: step 1/1.</text>
</comment>
<dbReference type="PANTHER" id="PTHR11080:SF2">
    <property type="entry name" value="LD05707P"/>
    <property type="match status" value="1"/>
</dbReference>
<dbReference type="GO" id="GO:0008936">
    <property type="term" value="F:nicotinamidase activity"/>
    <property type="evidence" value="ECO:0007669"/>
    <property type="project" value="UniProtKB-EC"/>
</dbReference>
<evidence type="ECO:0000256" key="5">
    <source>
        <dbReference type="ARBA" id="ARBA00037900"/>
    </source>
</evidence>
<dbReference type="EC" id="3.5.1.19" evidence="6"/>
<dbReference type="InterPro" id="IPR000868">
    <property type="entry name" value="Isochorismatase-like_dom"/>
</dbReference>
<protein>
    <recommendedName>
        <fullName evidence="6">nicotinamidase</fullName>
        <ecNumber evidence="6">3.5.1.19</ecNumber>
    </recommendedName>
    <alternativeName>
        <fullName evidence="7">Nicotinamide deamidase</fullName>
    </alternativeName>
</protein>
<dbReference type="InterPro" id="IPR036380">
    <property type="entry name" value="Isochorismatase-like_sf"/>
</dbReference>
<dbReference type="Proteomes" id="UP000256572">
    <property type="component" value="Chromosome"/>
</dbReference>
<dbReference type="GO" id="GO:0019363">
    <property type="term" value="P:pyridine nucleotide biosynthetic process"/>
    <property type="evidence" value="ECO:0007669"/>
    <property type="project" value="UniProtKB-KW"/>
</dbReference>
<dbReference type="InterPro" id="IPR052347">
    <property type="entry name" value="Isochorismatase_Nicotinamidase"/>
</dbReference>
<evidence type="ECO:0000256" key="3">
    <source>
        <dbReference type="ARBA" id="ARBA00022723"/>
    </source>
</evidence>
<dbReference type="PANTHER" id="PTHR11080">
    <property type="entry name" value="PYRAZINAMIDASE/NICOTINAMIDASE"/>
    <property type="match status" value="1"/>
</dbReference>
<comment type="similarity">
    <text evidence="1">Belongs to the isochorismatase family.</text>
</comment>
<evidence type="ECO:0000313" key="10">
    <source>
        <dbReference type="Proteomes" id="UP000256572"/>
    </source>
</evidence>
<keyword evidence="2" id="KW-0662">Pyridine nucleotide biosynthesis</keyword>
<keyword evidence="3" id="KW-0479">Metal-binding</keyword>
<keyword evidence="4" id="KW-0378">Hydrolase</keyword>
<dbReference type="Gene3D" id="3.40.50.850">
    <property type="entry name" value="Isochorismatase-like"/>
    <property type="match status" value="1"/>
</dbReference>